<sequence>MIMAEPTEPTSIDTSALRLLKQPSWRIIDQSSLGPNFHALQSFAMDDTLCTAIGKGESVATCRTWVHHNTVVLGIQDTRLPHLQAGIDYLNSQGYEVIVRNSGGLAVVLDQGVLNISLVFPEGEKAIDINRGYDAMWELTKHMFRDMPYHMEAKEIVGSYCPGSYDLSIEDKKFAGISQRRIRGGVAVQIYLCIDGSGSERAEMIGEFYKRSLRDETTKFAFPTIVPNVMASLTELTGQNLTVQDVMLRLLTSLKEISGTIFANTLQGHELDLYEQYYARIVERNEKVLGEK</sequence>
<feature type="active site" description="Acyl-thioester intermediate" evidence="3">
    <location>
        <position position="161"/>
    </location>
</feature>
<feature type="domain" description="BPL/LPL catalytic" evidence="4">
    <location>
        <begin position="56"/>
        <end position="262"/>
    </location>
</feature>
<evidence type="ECO:0000259" key="4">
    <source>
        <dbReference type="PROSITE" id="PS51733"/>
    </source>
</evidence>
<evidence type="ECO:0000256" key="1">
    <source>
        <dbReference type="ARBA" id="ARBA00022679"/>
    </source>
</evidence>
<dbReference type="GO" id="GO:0009249">
    <property type="term" value="P:protein lipoylation"/>
    <property type="evidence" value="ECO:0007669"/>
    <property type="project" value="UniProtKB-UniRule"/>
</dbReference>
<comment type="miscellaneous">
    <text evidence="3">The reaction proceeds via a thioester-linked acyl-enzyme intermediate.</text>
</comment>
<comment type="caution">
    <text evidence="5">The sequence shown here is derived from an EMBL/GenBank/DDBJ whole genome shotgun (WGS) entry which is preliminary data.</text>
</comment>
<dbReference type="EC" id="2.3.1.204" evidence="3"/>
<evidence type="ECO:0000256" key="2">
    <source>
        <dbReference type="ARBA" id="ARBA00023315"/>
    </source>
</evidence>
<dbReference type="PANTHER" id="PTHR43679:SF2">
    <property type="entry name" value="OCTANOYL-[GCVH]:PROTEIN N-OCTANOYLTRANSFERASE"/>
    <property type="match status" value="1"/>
</dbReference>
<dbReference type="GO" id="GO:0009107">
    <property type="term" value="P:lipoate biosynthetic process"/>
    <property type="evidence" value="ECO:0007669"/>
    <property type="project" value="UniProtKB-UniRule"/>
</dbReference>
<dbReference type="InterPro" id="IPR050664">
    <property type="entry name" value="Octanoyltrans_LipM/LipL"/>
</dbReference>
<accession>A0AA94WRL7</accession>
<dbReference type="EMBL" id="VTEU01000002">
    <property type="protein sequence ID" value="TYS59761.1"/>
    <property type="molecule type" value="Genomic_DNA"/>
</dbReference>
<feature type="site" description="Lowers pKa of active site Cys" evidence="3">
    <location>
        <position position="173"/>
    </location>
</feature>
<dbReference type="InterPro" id="IPR024897">
    <property type="entry name" value="LipL"/>
</dbReference>
<evidence type="ECO:0000313" key="5">
    <source>
        <dbReference type="EMBL" id="TYS59761.1"/>
    </source>
</evidence>
<dbReference type="GO" id="GO:0033819">
    <property type="term" value="F:lipoyl(octanoyl) transferase activity"/>
    <property type="evidence" value="ECO:0007669"/>
    <property type="project" value="InterPro"/>
</dbReference>
<dbReference type="SUPFAM" id="SSF55681">
    <property type="entry name" value="Class II aaRS and biotin synthetases"/>
    <property type="match status" value="1"/>
</dbReference>
<comment type="similarity">
    <text evidence="3">Belongs to the octanoyltransferase LipL family.</text>
</comment>
<name>A0AA94WRL7_9BACI</name>
<dbReference type="HAMAP" id="MF_02119">
    <property type="entry name" value="LipL"/>
    <property type="match status" value="1"/>
</dbReference>
<proteinExistence type="inferred from homology"/>
<evidence type="ECO:0000256" key="3">
    <source>
        <dbReference type="HAMAP-Rule" id="MF_02119"/>
    </source>
</evidence>
<comment type="pathway">
    <text evidence="3">Protein modification; protein lipoylation via endogenous pathway; protein N(6)-(lipoyl)lysine from octanoyl-[acyl-carrier-protein].</text>
</comment>
<organism evidence="5 6">
    <name type="scientific">Sutcliffiella horikoshii</name>
    <dbReference type="NCBI Taxonomy" id="79883"/>
    <lineage>
        <taxon>Bacteria</taxon>
        <taxon>Bacillati</taxon>
        <taxon>Bacillota</taxon>
        <taxon>Bacilli</taxon>
        <taxon>Bacillales</taxon>
        <taxon>Bacillaceae</taxon>
        <taxon>Sutcliffiella</taxon>
    </lineage>
</organism>
<evidence type="ECO:0000313" key="6">
    <source>
        <dbReference type="Proteomes" id="UP000323393"/>
    </source>
</evidence>
<gene>
    <name evidence="3" type="primary">lipL</name>
    <name evidence="5" type="ORF">FZC74_06290</name>
</gene>
<dbReference type="Pfam" id="PF21948">
    <property type="entry name" value="LplA-B_cat"/>
    <property type="match status" value="1"/>
</dbReference>
<dbReference type="GO" id="GO:0016874">
    <property type="term" value="F:ligase activity"/>
    <property type="evidence" value="ECO:0007669"/>
    <property type="project" value="UniProtKB-KW"/>
</dbReference>
<protein>
    <recommendedName>
        <fullName evidence="3">Octanoyl-[GcvH]:protein N-octanoyltransferase</fullName>
        <ecNumber evidence="3">2.3.1.204</ecNumber>
    </recommendedName>
    <alternativeName>
        <fullName evidence="3">Octanoyl-[GcvH]:E2 amidotransferase</fullName>
    </alternativeName>
</protein>
<dbReference type="Proteomes" id="UP000323393">
    <property type="component" value="Unassembled WGS sequence"/>
</dbReference>
<dbReference type="AlphaFoldDB" id="A0AA94WRL7"/>
<dbReference type="RefSeq" id="WP_148965276.1">
    <property type="nucleotide sequence ID" value="NZ_VTEU01000002.1"/>
</dbReference>
<dbReference type="PANTHER" id="PTHR43679">
    <property type="entry name" value="OCTANOYLTRANSFERASE LIPM-RELATED"/>
    <property type="match status" value="1"/>
</dbReference>
<dbReference type="InterPro" id="IPR045864">
    <property type="entry name" value="aa-tRNA-synth_II/BPL/LPL"/>
</dbReference>
<comment type="function">
    <text evidence="3">Catalyzes the amidotransfer (transamidation) of the octanoyl moiety from octanoyl-GcvH to the lipoyl domain of the E2 subunit of lipoate-dependent enzymes.</text>
</comment>
<keyword evidence="2 3" id="KW-0012">Acyltransferase</keyword>
<dbReference type="InterPro" id="IPR004143">
    <property type="entry name" value="BPL_LPL_catalytic"/>
</dbReference>
<keyword evidence="1 3" id="KW-0808">Transferase</keyword>
<dbReference type="PROSITE" id="PS51733">
    <property type="entry name" value="BPL_LPL_CATALYTIC"/>
    <property type="match status" value="1"/>
</dbReference>
<keyword evidence="5" id="KW-0436">Ligase</keyword>
<dbReference type="Gene3D" id="3.30.930.10">
    <property type="entry name" value="Bira Bifunctional Protein, Domain 2"/>
    <property type="match status" value="1"/>
</dbReference>
<comment type="catalytic activity">
    <reaction evidence="3">
        <text>N(6)-octanoyl-L-lysyl-[glycine-cleavage complex H protein] + L-lysyl-[lipoyl-carrier protein] = N(6)-octanoyl-L-lysyl-[lipoyl-carrier protein] + L-lysyl-[glycine-cleavage complex H protein]</text>
        <dbReference type="Rhea" id="RHEA:20213"/>
        <dbReference type="Rhea" id="RHEA-COMP:10500"/>
        <dbReference type="Rhea" id="RHEA-COMP:10501"/>
        <dbReference type="Rhea" id="RHEA-COMP:10503"/>
        <dbReference type="Rhea" id="RHEA-COMP:10504"/>
        <dbReference type="ChEBI" id="CHEBI:29969"/>
        <dbReference type="ChEBI" id="CHEBI:78809"/>
        <dbReference type="EC" id="2.3.1.204"/>
    </reaction>
</comment>
<reference evidence="5 6" key="1">
    <citation type="submission" date="2019-08" db="EMBL/GenBank/DDBJ databases">
        <title>Bacillus genomes from the desert of Cuatro Cienegas, Coahuila.</title>
        <authorList>
            <person name="Olmedo-Alvarez G."/>
        </authorList>
    </citation>
    <scope>NUCLEOTIDE SEQUENCE [LARGE SCALE GENOMIC DNA]</scope>
    <source>
        <strain evidence="5 6">CH88_3T</strain>
    </source>
</reference>
<dbReference type="CDD" id="cd16443">
    <property type="entry name" value="LplA"/>
    <property type="match status" value="1"/>
</dbReference>